<dbReference type="Proteomes" id="UP000477834">
    <property type="component" value="Unassembled WGS sequence"/>
</dbReference>
<dbReference type="InterPro" id="IPR045633">
    <property type="entry name" value="DUF6414"/>
</dbReference>
<proteinExistence type="predicted"/>
<dbReference type="EMBL" id="WIKE01000001">
    <property type="protein sequence ID" value="MQQ63155.1"/>
    <property type="molecule type" value="Genomic_DNA"/>
</dbReference>
<evidence type="ECO:0000313" key="2">
    <source>
        <dbReference type="Proteomes" id="UP000477834"/>
    </source>
</evidence>
<evidence type="ECO:0000313" key="1">
    <source>
        <dbReference type="EMBL" id="MQQ63155.1"/>
    </source>
</evidence>
<comment type="caution">
    <text evidence="1">The sequence shown here is derived from an EMBL/GenBank/DDBJ whole genome shotgun (WGS) entry which is preliminary data.</text>
</comment>
<name>A0A6L5H1N8_STRMT</name>
<dbReference type="Pfam" id="PF19952">
    <property type="entry name" value="DUF6414"/>
    <property type="match status" value="1"/>
</dbReference>
<sequence length="254" mass="28921">MAEFFAGKIVYLDEQAVFDFLELHQNGIQSDIIKRVSENMVEVDAEGKVGMNFFTRFKIGLSGNASYQRSGVVESQITSTLLSNFKRVITEIKKGKSLKIECLNNIKLSIEKDSPAFYRNITPVLDTIKDIEQVKSLTENDKNNFKGFEIRNFEKALDKLSGYYEIKGTDSNGKEMIIRFNISGLRNNYTLSDLTKMDIMLFGIKVGEVDSIDLSFNTMIDRLSNRSQRQIGIDFDEEQENNQIPMYDILVAGV</sequence>
<dbReference type="AlphaFoldDB" id="A0A6L5H1N8"/>
<dbReference type="RefSeq" id="WP_153193631.1">
    <property type="nucleotide sequence ID" value="NZ_WIIS01000001.1"/>
</dbReference>
<reference evidence="1 2" key="1">
    <citation type="submission" date="2019-10" db="EMBL/GenBank/DDBJ databases">
        <title>Streptococcus mitis of the oral and urogenital tracts.</title>
        <authorList>
            <person name="Price T."/>
            <person name="Mores C.R."/>
            <person name="Putonti C."/>
            <person name="Wolfe A.J."/>
        </authorList>
    </citation>
    <scope>NUCLEOTIDE SEQUENCE [LARGE SCALE GENOMIC DNA]</scope>
    <source>
        <strain evidence="1 2">SM05</strain>
    </source>
</reference>
<organism evidence="1 2">
    <name type="scientific">Streptococcus mitis</name>
    <dbReference type="NCBI Taxonomy" id="28037"/>
    <lineage>
        <taxon>Bacteria</taxon>
        <taxon>Bacillati</taxon>
        <taxon>Bacillota</taxon>
        <taxon>Bacilli</taxon>
        <taxon>Lactobacillales</taxon>
        <taxon>Streptococcaceae</taxon>
        <taxon>Streptococcus</taxon>
        <taxon>Streptococcus mitis group</taxon>
    </lineage>
</organism>
<gene>
    <name evidence="1" type="ORF">GEZ69_01625</name>
</gene>
<accession>A0A6L5H1N8</accession>
<protein>
    <submittedName>
        <fullName evidence="1">Uncharacterized protein</fullName>
    </submittedName>
</protein>